<reference evidence="2" key="1">
    <citation type="submission" date="2023-07" db="EMBL/GenBank/DDBJ databases">
        <title>A chromosome-level genome assembly of Lolium multiflorum.</title>
        <authorList>
            <person name="Chen Y."/>
            <person name="Copetti D."/>
            <person name="Kolliker R."/>
            <person name="Studer B."/>
        </authorList>
    </citation>
    <scope>NUCLEOTIDE SEQUENCE</scope>
    <source>
        <strain evidence="2">02402/16</strain>
        <tissue evidence="2">Leaf</tissue>
    </source>
</reference>
<evidence type="ECO:0008006" key="4">
    <source>
        <dbReference type="Google" id="ProtNLM"/>
    </source>
</evidence>
<feature type="compositionally biased region" description="Low complexity" evidence="1">
    <location>
        <begin position="224"/>
        <end position="242"/>
    </location>
</feature>
<dbReference type="PANTHER" id="PTHR31286:SF166">
    <property type="entry name" value="OS01G0177800 PROTEIN"/>
    <property type="match status" value="1"/>
</dbReference>
<feature type="region of interest" description="Disordered" evidence="1">
    <location>
        <begin position="220"/>
        <end position="277"/>
    </location>
</feature>
<dbReference type="EMBL" id="JAUUTY010000006">
    <property type="protein sequence ID" value="KAK1621231.1"/>
    <property type="molecule type" value="Genomic_DNA"/>
</dbReference>
<evidence type="ECO:0000313" key="2">
    <source>
        <dbReference type="EMBL" id="KAK1621231.1"/>
    </source>
</evidence>
<feature type="region of interest" description="Disordered" evidence="1">
    <location>
        <begin position="1"/>
        <end position="24"/>
    </location>
</feature>
<dbReference type="InterPro" id="IPR040256">
    <property type="entry name" value="At4g02000-like"/>
</dbReference>
<dbReference type="Proteomes" id="UP001231189">
    <property type="component" value="Unassembled WGS sequence"/>
</dbReference>
<feature type="compositionally biased region" description="Basic and acidic residues" evidence="1">
    <location>
        <begin position="256"/>
        <end position="267"/>
    </location>
</feature>
<gene>
    <name evidence="2" type="ORF">QYE76_026748</name>
</gene>
<organism evidence="2 3">
    <name type="scientific">Lolium multiflorum</name>
    <name type="common">Italian ryegrass</name>
    <name type="synonym">Lolium perenne subsp. multiflorum</name>
    <dbReference type="NCBI Taxonomy" id="4521"/>
    <lineage>
        <taxon>Eukaryota</taxon>
        <taxon>Viridiplantae</taxon>
        <taxon>Streptophyta</taxon>
        <taxon>Embryophyta</taxon>
        <taxon>Tracheophyta</taxon>
        <taxon>Spermatophyta</taxon>
        <taxon>Magnoliopsida</taxon>
        <taxon>Liliopsida</taxon>
        <taxon>Poales</taxon>
        <taxon>Poaceae</taxon>
        <taxon>BOP clade</taxon>
        <taxon>Pooideae</taxon>
        <taxon>Poodae</taxon>
        <taxon>Poeae</taxon>
        <taxon>Poeae Chloroplast Group 2 (Poeae type)</taxon>
        <taxon>Loliodinae</taxon>
        <taxon>Loliinae</taxon>
        <taxon>Lolium</taxon>
    </lineage>
</organism>
<dbReference type="PANTHER" id="PTHR31286">
    <property type="entry name" value="GLYCINE-RICH CELL WALL STRUCTURAL PROTEIN 1.8-LIKE"/>
    <property type="match status" value="1"/>
</dbReference>
<protein>
    <recommendedName>
        <fullName evidence="4">Zinc knuckle CX2CX4HX4C domain-containing protein</fullName>
    </recommendedName>
</protein>
<accession>A0AAD8VX76</accession>
<name>A0AAD8VX76_LOLMU</name>
<evidence type="ECO:0000313" key="3">
    <source>
        <dbReference type="Proteomes" id="UP001231189"/>
    </source>
</evidence>
<comment type="caution">
    <text evidence="2">The sequence shown here is derived from an EMBL/GenBank/DDBJ whole genome shotgun (WGS) entry which is preliminary data.</text>
</comment>
<evidence type="ECO:0000256" key="1">
    <source>
        <dbReference type="SAM" id="MobiDB-lite"/>
    </source>
</evidence>
<keyword evidence="3" id="KW-1185">Reference proteome</keyword>
<proteinExistence type="predicted"/>
<sequence>MKRPPGDDSPPAGYRRRSPESPEMGLAAAPLGKVFRIVALSGFSTKTICRQKGRLEWEMLCKPFSLPEVVMLQFATEHTAVVLLKDYAGSVRPSDMVFDTMDVWIVLDVPMDMMNMLYGRLIGDWVGKYISVEVDQDGIAWGKELRIRLEVRADHPLPRGVSMKEKDDDKEGTWFDLKYEKIPHFCFDCGCIVHPPDGSPAENSEWKQWGEWLRASPRINQKPSVPARSSVSSGSYGSYSPESDSRGRGGATIRDLPPRRNLTRDDAYSGSSCTSGG</sequence>
<dbReference type="AlphaFoldDB" id="A0AAD8VX76"/>